<reference evidence="4" key="1">
    <citation type="journal article" date="2021" name="PeerJ">
        <title>Extensive microbial diversity within the chicken gut microbiome revealed by metagenomics and culture.</title>
        <authorList>
            <person name="Gilroy R."/>
            <person name="Ravi A."/>
            <person name="Getino M."/>
            <person name="Pursley I."/>
            <person name="Horton D.L."/>
            <person name="Alikhan N.F."/>
            <person name="Baker D."/>
            <person name="Gharbi K."/>
            <person name="Hall N."/>
            <person name="Watson M."/>
            <person name="Adriaenssens E.M."/>
            <person name="Foster-Nyarko E."/>
            <person name="Jarju S."/>
            <person name="Secka A."/>
            <person name="Antonio M."/>
            <person name="Oren A."/>
            <person name="Chaudhuri R.R."/>
            <person name="La Ragione R."/>
            <person name="Hildebrand F."/>
            <person name="Pallen M.J."/>
        </authorList>
    </citation>
    <scope>NUCLEOTIDE SEQUENCE</scope>
    <source>
        <strain evidence="4">CHK196-7946</strain>
    </source>
</reference>
<dbReference type="GO" id="GO:0006508">
    <property type="term" value="P:proteolysis"/>
    <property type="evidence" value="ECO:0007669"/>
    <property type="project" value="InterPro"/>
</dbReference>
<dbReference type="InterPro" id="IPR003709">
    <property type="entry name" value="VanY-like_core_dom"/>
</dbReference>
<protein>
    <submittedName>
        <fullName evidence="4">M15 family metallopeptidase</fullName>
    </submittedName>
</protein>
<sequence length="285" mass="32136">MSYRKQQGYRTCRGRGSRRKRRSRKTGIGLPAVLMGSVLTLILCGRGIITGGTGEITGQAAESQPVESRAVETAASADTSSGQQDSQAEPVHQVKDAQEQEWNLLLVNPWNPIPENYEPELTYLRNGQAVDSRCYPELQQMMDDCRAAGLDPLICASYRTMEKQEALFEDKEARLIREGCPENEAGAEAAKVVAYPGTSEHQLGLALDIVDVSYQQLDTEQENTPVQQWLMKNSWKYGFVLRYPTDKSDITGIIYEPWHYRYVGKEASAEMYEHKLCLEEYLEIN</sequence>
<dbReference type="CDD" id="cd14852">
    <property type="entry name" value="LD-carboxypeptidase"/>
    <property type="match status" value="1"/>
</dbReference>
<dbReference type="Proteomes" id="UP000823902">
    <property type="component" value="Unassembled WGS sequence"/>
</dbReference>
<organism evidence="4 5">
    <name type="scientific">Candidatus Mediterraneibacter faecavium</name>
    <dbReference type="NCBI Taxonomy" id="2838668"/>
    <lineage>
        <taxon>Bacteria</taxon>
        <taxon>Bacillati</taxon>
        <taxon>Bacillota</taxon>
        <taxon>Clostridia</taxon>
        <taxon>Lachnospirales</taxon>
        <taxon>Lachnospiraceae</taxon>
        <taxon>Mediterraneibacter</taxon>
    </lineage>
</organism>
<feature type="compositionally biased region" description="Polar residues" evidence="1">
    <location>
        <begin position="76"/>
        <end position="87"/>
    </location>
</feature>
<dbReference type="GO" id="GO:0008233">
    <property type="term" value="F:peptidase activity"/>
    <property type="evidence" value="ECO:0007669"/>
    <property type="project" value="InterPro"/>
</dbReference>
<dbReference type="Pfam" id="PF02557">
    <property type="entry name" value="VanY"/>
    <property type="match status" value="1"/>
</dbReference>
<dbReference type="EMBL" id="DWVY01000013">
    <property type="protein sequence ID" value="HJC73979.1"/>
    <property type="molecule type" value="Genomic_DNA"/>
</dbReference>
<dbReference type="AlphaFoldDB" id="A0A9D2Q6X1"/>
<keyword evidence="2" id="KW-0472">Membrane</keyword>
<feature type="region of interest" description="Disordered" evidence="1">
    <location>
        <begin position="59"/>
        <end position="95"/>
    </location>
</feature>
<gene>
    <name evidence="4" type="ORF">H9697_03385</name>
</gene>
<feature type="region of interest" description="Disordered" evidence="1">
    <location>
        <begin position="1"/>
        <end position="27"/>
    </location>
</feature>
<keyword evidence="2" id="KW-0812">Transmembrane</keyword>
<evidence type="ECO:0000256" key="2">
    <source>
        <dbReference type="SAM" id="Phobius"/>
    </source>
</evidence>
<accession>A0A9D2Q6X1</accession>
<dbReference type="SUPFAM" id="SSF55166">
    <property type="entry name" value="Hedgehog/DD-peptidase"/>
    <property type="match status" value="1"/>
</dbReference>
<name>A0A9D2Q6X1_9FIRM</name>
<reference evidence="4" key="2">
    <citation type="submission" date="2021-04" db="EMBL/GenBank/DDBJ databases">
        <authorList>
            <person name="Gilroy R."/>
        </authorList>
    </citation>
    <scope>NUCLEOTIDE SEQUENCE</scope>
    <source>
        <strain evidence="4">CHK196-7946</strain>
    </source>
</reference>
<keyword evidence="2" id="KW-1133">Transmembrane helix</keyword>
<feature type="transmembrane region" description="Helical" evidence="2">
    <location>
        <begin position="28"/>
        <end position="49"/>
    </location>
</feature>
<comment type="caution">
    <text evidence="4">The sequence shown here is derived from an EMBL/GenBank/DDBJ whole genome shotgun (WGS) entry which is preliminary data.</text>
</comment>
<dbReference type="InterPro" id="IPR058193">
    <property type="entry name" value="VanY/YodJ_core_dom"/>
</dbReference>
<evidence type="ECO:0000313" key="4">
    <source>
        <dbReference type="EMBL" id="HJC73979.1"/>
    </source>
</evidence>
<evidence type="ECO:0000256" key="1">
    <source>
        <dbReference type="SAM" id="MobiDB-lite"/>
    </source>
</evidence>
<proteinExistence type="predicted"/>
<dbReference type="PANTHER" id="PTHR34385">
    <property type="entry name" value="D-ALANYL-D-ALANINE CARBOXYPEPTIDASE"/>
    <property type="match status" value="1"/>
</dbReference>
<dbReference type="PANTHER" id="PTHR34385:SF1">
    <property type="entry name" value="PEPTIDOGLYCAN L-ALANYL-D-GLUTAMATE ENDOPEPTIDASE CWLK"/>
    <property type="match status" value="1"/>
</dbReference>
<feature type="domain" description="D-alanyl-D-alanine carboxypeptidase-like core" evidence="3">
    <location>
        <begin position="129"/>
        <end position="265"/>
    </location>
</feature>
<evidence type="ECO:0000259" key="3">
    <source>
        <dbReference type="Pfam" id="PF02557"/>
    </source>
</evidence>
<feature type="compositionally biased region" description="Basic residues" evidence="1">
    <location>
        <begin position="12"/>
        <end position="25"/>
    </location>
</feature>
<evidence type="ECO:0000313" key="5">
    <source>
        <dbReference type="Proteomes" id="UP000823902"/>
    </source>
</evidence>
<dbReference type="InterPro" id="IPR052179">
    <property type="entry name" value="DD-CPase-like"/>
</dbReference>
<dbReference type="InterPro" id="IPR009045">
    <property type="entry name" value="Zn_M74/Hedgehog-like"/>
</dbReference>
<dbReference type="Gene3D" id="3.30.1380.10">
    <property type="match status" value="1"/>
</dbReference>